<dbReference type="GO" id="GO:0005634">
    <property type="term" value="C:nucleus"/>
    <property type="evidence" value="ECO:0007669"/>
    <property type="project" value="UniProtKB-SubCell"/>
</dbReference>
<proteinExistence type="inferred from homology"/>
<keyword evidence="3" id="KW-0175">Coiled coil</keyword>
<keyword evidence="10" id="KW-1185">Reference proteome</keyword>
<reference evidence="9 10" key="1">
    <citation type="journal article" date="2020" name="G3 (Bethesda)">
        <title>Improved Reference Genome for Cyclotella cryptica CCMP332, a Model for Cell Wall Morphogenesis, Salinity Adaptation, and Lipid Production in Diatoms (Bacillariophyta).</title>
        <authorList>
            <person name="Roberts W.R."/>
            <person name="Downey K.M."/>
            <person name="Ruck E.C."/>
            <person name="Traller J.C."/>
            <person name="Alverson A.J."/>
        </authorList>
    </citation>
    <scope>NUCLEOTIDE SEQUENCE [LARGE SCALE GENOMIC DNA]</scope>
    <source>
        <strain evidence="9 10">CCMP332</strain>
    </source>
</reference>
<dbReference type="Pfam" id="PF18517">
    <property type="entry name" value="LZ3wCH"/>
    <property type="match status" value="1"/>
</dbReference>
<evidence type="ECO:0000256" key="5">
    <source>
        <dbReference type="PIRNR" id="PIRNR026991"/>
    </source>
</evidence>
<evidence type="ECO:0000313" key="9">
    <source>
        <dbReference type="EMBL" id="KAL3780927.1"/>
    </source>
</evidence>
<evidence type="ECO:0000256" key="4">
    <source>
        <dbReference type="ARBA" id="ARBA00023242"/>
    </source>
</evidence>
<feature type="domain" description="Leucine zipper with capping helix" evidence="8">
    <location>
        <begin position="164"/>
        <end position="216"/>
    </location>
</feature>
<evidence type="ECO:0000256" key="6">
    <source>
        <dbReference type="SAM" id="MobiDB-lite"/>
    </source>
</evidence>
<evidence type="ECO:0008006" key="11">
    <source>
        <dbReference type="Google" id="ProtNLM"/>
    </source>
</evidence>
<dbReference type="InterPro" id="IPR040661">
    <property type="entry name" value="LZ3wCH"/>
</dbReference>
<comment type="similarity">
    <text evidence="2 5">Belongs to the MND1 family.</text>
</comment>
<comment type="caution">
    <text evidence="9">The sequence shown here is derived from an EMBL/GenBank/DDBJ whole genome shotgun (WGS) entry which is preliminary data.</text>
</comment>
<evidence type="ECO:0000256" key="3">
    <source>
        <dbReference type="ARBA" id="ARBA00023054"/>
    </source>
</evidence>
<dbReference type="PIRSF" id="PIRSF026991">
    <property type="entry name" value="Mnd1"/>
    <property type="match status" value="1"/>
</dbReference>
<evidence type="ECO:0000256" key="1">
    <source>
        <dbReference type="ARBA" id="ARBA00004123"/>
    </source>
</evidence>
<feature type="region of interest" description="Disordered" evidence="6">
    <location>
        <begin position="118"/>
        <end position="141"/>
    </location>
</feature>
<dbReference type="InterPro" id="IPR040453">
    <property type="entry name" value="Mnd1_HTH"/>
</dbReference>
<sequence>MDDHLRLQKAIMAGSTKRMSAEEKRQTILKIYHQAKEVFTEKEIVALASKAGVNANTIVDINQSLVDDSLVDKDKIGGSNYFWSFPSKKDRLAQLQHEQILRSIAALESQLQEAEAKLADAKRGREDDESGERAKKMARREELSKAKLAAEEELSKLKQNDPQAIADLEQELKLVTAAANRWTDNIFSCKDYLVKKRGMGKKEALKILGITDAFDYPEDKPSK</sequence>
<keyword evidence="4 5" id="KW-0539">Nucleus</keyword>
<comment type="function">
    <text evidence="5">Required for proper homologous chromosome pairing and efficient cross-over and intragenic recombination during meiosis.</text>
</comment>
<gene>
    <name evidence="9" type="ORF">HJC23_009133</name>
</gene>
<protein>
    <recommendedName>
        <fullName evidence="11">Meiotic nuclear division protein 1</fullName>
    </recommendedName>
</protein>
<dbReference type="InterPro" id="IPR005647">
    <property type="entry name" value="Mnd1"/>
</dbReference>
<dbReference type="Pfam" id="PF03962">
    <property type="entry name" value="Mnd1"/>
    <property type="match status" value="1"/>
</dbReference>
<dbReference type="AlphaFoldDB" id="A0ABD3NYJ1"/>
<evidence type="ECO:0000259" key="8">
    <source>
        <dbReference type="Pfam" id="PF18517"/>
    </source>
</evidence>
<evidence type="ECO:0000313" key="10">
    <source>
        <dbReference type="Proteomes" id="UP001516023"/>
    </source>
</evidence>
<dbReference type="EMBL" id="JABMIG020000334">
    <property type="protein sequence ID" value="KAL3780927.1"/>
    <property type="molecule type" value="Genomic_DNA"/>
</dbReference>
<name>A0ABD3NYJ1_9STRA</name>
<organism evidence="9 10">
    <name type="scientific">Cyclotella cryptica</name>
    <dbReference type="NCBI Taxonomy" id="29204"/>
    <lineage>
        <taxon>Eukaryota</taxon>
        <taxon>Sar</taxon>
        <taxon>Stramenopiles</taxon>
        <taxon>Ochrophyta</taxon>
        <taxon>Bacillariophyta</taxon>
        <taxon>Coscinodiscophyceae</taxon>
        <taxon>Thalassiosirophycidae</taxon>
        <taxon>Stephanodiscales</taxon>
        <taxon>Stephanodiscaceae</taxon>
        <taxon>Cyclotella</taxon>
    </lineage>
</organism>
<accession>A0ABD3NYJ1</accession>
<dbReference type="Proteomes" id="UP001516023">
    <property type="component" value="Unassembled WGS sequence"/>
</dbReference>
<evidence type="ECO:0000259" key="7">
    <source>
        <dbReference type="Pfam" id="PF03962"/>
    </source>
</evidence>
<evidence type="ECO:0000256" key="2">
    <source>
        <dbReference type="ARBA" id="ARBA00005981"/>
    </source>
</evidence>
<feature type="domain" description="Mnd1 HTH" evidence="7">
    <location>
        <begin position="28"/>
        <end position="86"/>
    </location>
</feature>
<comment type="subcellular location">
    <subcellularLocation>
        <location evidence="1 5">Nucleus</location>
    </subcellularLocation>
</comment>